<organism evidence="2 3">
    <name type="scientific">Ilyodon furcidens</name>
    <name type="common">goldbreast splitfin</name>
    <dbReference type="NCBI Taxonomy" id="33524"/>
    <lineage>
        <taxon>Eukaryota</taxon>
        <taxon>Metazoa</taxon>
        <taxon>Chordata</taxon>
        <taxon>Craniata</taxon>
        <taxon>Vertebrata</taxon>
        <taxon>Euteleostomi</taxon>
        <taxon>Actinopterygii</taxon>
        <taxon>Neopterygii</taxon>
        <taxon>Teleostei</taxon>
        <taxon>Neoteleostei</taxon>
        <taxon>Acanthomorphata</taxon>
        <taxon>Ovalentaria</taxon>
        <taxon>Atherinomorphae</taxon>
        <taxon>Cyprinodontiformes</taxon>
        <taxon>Goodeidae</taxon>
        <taxon>Ilyodon</taxon>
    </lineage>
</organism>
<sequence>MAVSLSVAALKESCGLLMNYFIYKQQTKQNTGSVGGWNSMLLSHTCELSGLLRQLFKERVAEHSTPECRPLRYLLSQTPWVLPVMLVQPGSAYLQSSMLGSQADFHQPQDVQQPKTVCPPTNRLPPENSDLST</sequence>
<evidence type="ECO:0000313" key="2">
    <source>
        <dbReference type="EMBL" id="MEQ2234527.1"/>
    </source>
</evidence>
<protein>
    <submittedName>
        <fullName evidence="2">Uncharacterized protein</fullName>
    </submittedName>
</protein>
<dbReference type="Proteomes" id="UP001482620">
    <property type="component" value="Unassembled WGS sequence"/>
</dbReference>
<keyword evidence="3" id="KW-1185">Reference proteome</keyword>
<accession>A0ABV0TNP3</accession>
<proteinExistence type="predicted"/>
<feature type="region of interest" description="Disordered" evidence="1">
    <location>
        <begin position="104"/>
        <end position="133"/>
    </location>
</feature>
<evidence type="ECO:0000313" key="3">
    <source>
        <dbReference type="Proteomes" id="UP001482620"/>
    </source>
</evidence>
<gene>
    <name evidence="2" type="ORF">ILYODFUR_032629</name>
</gene>
<reference evidence="2 3" key="1">
    <citation type="submission" date="2021-06" db="EMBL/GenBank/DDBJ databases">
        <authorList>
            <person name="Palmer J.M."/>
        </authorList>
    </citation>
    <scope>NUCLEOTIDE SEQUENCE [LARGE SCALE GENOMIC DNA]</scope>
    <source>
        <strain evidence="3">if_2019</strain>
        <tissue evidence="2">Muscle</tissue>
    </source>
</reference>
<evidence type="ECO:0000256" key="1">
    <source>
        <dbReference type="SAM" id="MobiDB-lite"/>
    </source>
</evidence>
<comment type="caution">
    <text evidence="2">The sequence shown here is derived from an EMBL/GenBank/DDBJ whole genome shotgun (WGS) entry which is preliminary data.</text>
</comment>
<dbReference type="EMBL" id="JAHRIQ010040102">
    <property type="protein sequence ID" value="MEQ2234527.1"/>
    <property type="molecule type" value="Genomic_DNA"/>
</dbReference>
<name>A0ABV0TNP3_9TELE</name>